<evidence type="ECO:0000256" key="7">
    <source>
        <dbReference type="ARBA" id="ARBA00035398"/>
    </source>
</evidence>
<organism evidence="11">
    <name type="scientific">Soboliphyme baturini</name>
    <dbReference type="NCBI Taxonomy" id="241478"/>
    <lineage>
        <taxon>Eukaryota</taxon>
        <taxon>Metazoa</taxon>
        <taxon>Ecdysozoa</taxon>
        <taxon>Nematoda</taxon>
        <taxon>Enoplea</taxon>
        <taxon>Dorylaimia</taxon>
        <taxon>Dioctophymatida</taxon>
        <taxon>Dioctophymatoidea</taxon>
        <taxon>Soboliphymatidae</taxon>
        <taxon>Soboliphyme</taxon>
    </lineage>
</organism>
<dbReference type="GO" id="GO:0005762">
    <property type="term" value="C:mitochondrial large ribosomal subunit"/>
    <property type="evidence" value="ECO:0007669"/>
    <property type="project" value="TreeGrafter"/>
</dbReference>
<feature type="signal peptide" evidence="8">
    <location>
        <begin position="1"/>
        <end position="20"/>
    </location>
</feature>
<dbReference type="Pfam" id="PF10501">
    <property type="entry name" value="Ribosomal_L50"/>
    <property type="match status" value="1"/>
</dbReference>
<gene>
    <name evidence="9" type="ORF">SBAD_LOCUS4728</name>
</gene>
<evidence type="ECO:0000313" key="10">
    <source>
        <dbReference type="Proteomes" id="UP000270296"/>
    </source>
</evidence>
<evidence type="ECO:0000256" key="8">
    <source>
        <dbReference type="SAM" id="SignalP"/>
    </source>
</evidence>
<dbReference type="PANTHER" id="PTHR31542">
    <property type="entry name" value="39A RIBOSOMAL PROTEIN L50, MITOCHONDRIAL"/>
    <property type="match status" value="1"/>
</dbReference>
<accession>A0A183IM82</accession>
<evidence type="ECO:0000256" key="4">
    <source>
        <dbReference type="ARBA" id="ARBA00023128"/>
    </source>
</evidence>
<dbReference type="OrthoDB" id="9939609at2759"/>
<evidence type="ECO:0000256" key="1">
    <source>
        <dbReference type="ARBA" id="ARBA00004173"/>
    </source>
</evidence>
<dbReference type="Proteomes" id="UP000270296">
    <property type="component" value="Unassembled WGS sequence"/>
</dbReference>
<keyword evidence="4" id="KW-0496">Mitochondrion</keyword>
<dbReference type="AlphaFoldDB" id="A0A183IM82"/>
<keyword evidence="5" id="KW-0687">Ribonucleoprotein</keyword>
<protein>
    <recommendedName>
        <fullName evidence="6">Large ribosomal subunit protein mL50</fullName>
    </recommendedName>
    <alternativeName>
        <fullName evidence="7">39S ribosomal protein L50, mitochondrial</fullName>
    </alternativeName>
</protein>
<feature type="chain" id="PRO_5043140162" description="Large ribosomal subunit protein mL50" evidence="8">
    <location>
        <begin position="21"/>
        <end position="201"/>
    </location>
</feature>
<dbReference type="WBParaSite" id="SBAD_0000492401-mRNA-1">
    <property type="protein sequence ID" value="SBAD_0000492401-mRNA-1"/>
    <property type="gene ID" value="SBAD_0000492401"/>
</dbReference>
<dbReference type="PANTHER" id="PTHR31542:SF1">
    <property type="entry name" value="LARGE RIBOSOMAL SUBUNIT PROTEIN ML50"/>
    <property type="match status" value="1"/>
</dbReference>
<evidence type="ECO:0000313" key="11">
    <source>
        <dbReference type="WBParaSite" id="SBAD_0000492401-mRNA-1"/>
    </source>
</evidence>
<comment type="similarity">
    <text evidence="2">Belongs to the mitochondrion-specific ribosomal protein mL50 family.</text>
</comment>
<keyword evidence="8" id="KW-0732">Signal</keyword>
<evidence type="ECO:0000256" key="2">
    <source>
        <dbReference type="ARBA" id="ARBA00008860"/>
    </source>
</evidence>
<evidence type="ECO:0000256" key="5">
    <source>
        <dbReference type="ARBA" id="ARBA00023274"/>
    </source>
</evidence>
<evidence type="ECO:0000313" key="9">
    <source>
        <dbReference type="EMBL" id="VDP05258.1"/>
    </source>
</evidence>
<keyword evidence="10" id="KW-1185">Reference proteome</keyword>
<reference evidence="9 10" key="2">
    <citation type="submission" date="2018-11" db="EMBL/GenBank/DDBJ databases">
        <authorList>
            <consortium name="Pathogen Informatics"/>
        </authorList>
    </citation>
    <scope>NUCLEOTIDE SEQUENCE [LARGE SCALE GENOMIC DNA]</scope>
</reference>
<dbReference type="InterPro" id="IPR018305">
    <property type="entry name" value="Ribosomal_m50"/>
</dbReference>
<dbReference type="EMBL" id="UZAM01008511">
    <property type="protein sequence ID" value="VDP05258.1"/>
    <property type="molecule type" value="Genomic_DNA"/>
</dbReference>
<name>A0A183IM82_9BILA</name>
<evidence type="ECO:0000256" key="6">
    <source>
        <dbReference type="ARBA" id="ARBA00035183"/>
    </source>
</evidence>
<keyword evidence="3" id="KW-0689">Ribosomal protein</keyword>
<comment type="subcellular location">
    <subcellularLocation>
        <location evidence="1">Mitochondrion</location>
    </subcellularLocation>
</comment>
<sequence length="201" mass="23834">MLYFVICIFVFFSFLKFTKPYNPPEDTEQRLLAVFKEAVDDASEEHWKKFSFEGKLEQKCRFLSLAEKALGKRILSSYLHDLKTVEDVLNYFNNITAYSEMSRSDRSPQNLHIMEDAVRFHPLTDTQFDGVSAFPKSSTYVSSLRYRRYLKGYRAKTEWHHFEDKNFDYTVPPPDAPWTKKKAERMDTVKPFTELRLIKII</sequence>
<evidence type="ECO:0000256" key="3">
    <source>
        <dbReference type="ARBA" id="ARBA00022980"/>
    </source>
</evidence>
<reference evidence="11" key="1">
    <citation type="submission" date="2016-06" db="UniProtKB">
        <authorList>
            <consortium name="WormBaseParasite"/>
        </authorList>
    </citation>
    <scope>IDENTIFICATION</scope>
</reference>
<proteinExistence type="inferred from homology"/>